<reference evidence="4 5" key="1">
    <citation type="submission" date="2015-06" db="EMBL/GenBank/DDBJ databases">
        <title>Genome sequencing of Thermotogales isolates from hydrothermal vents.</title>
        <authorList>
            <person name="Haverkamp T.H."/>
            <person name="Kublanov I.V."/>
            <person name="Nesbo C.L."/>
        </authorList>
    </citation>
    <scope>NUCLEOTIDE SEQUENCE [LARGE SCALE GENOMIC DNA]</scope>
    <source>
        <strain evidence="5">ik275mar</strain>
    </source>
</reference>
<evidence type="ECO:0000256" key="1">
    <source>
        <dbReference type="ARBA" id="ARBA00006100"/>
    </source>
</evidence>
<dbReference type="InterPro" id="IPR058240">
    <property type="entry name" value="rSAM_sf"/>
</dbReference>
<keyword evidence="2" id="KW-0143">Chaperone</keyword>
<dbReference type="SMART" id="SM00729">
    <property type="entry name" value="Elp3"/>
    <property type="match status" value="1"/>
</dbReference>
<keyword evidence="2" id="KW-0004">4Fe-4S</keyword>
<dbReference type="CDD" id="cd01335">
    <property type="entry name" value="Radical_SAM"/>
    <property type="match status" value="1"/>
</dbReference>
<dbReference type="SUPFAM" id="SSF102114">
    <property type="entry name" value="Radical SAM enzymes"/>
    <property type="match status" value="1"/>
</dbReference>
<keyword evidence="2" id="KW-0408">Iron</keyword>
<evidence type="ECO:0000259" key="3">
    <source>
        <dbReference type="PROSITE" id="PS51918"/>
    </source>
</evidence>
<dbReference type="Proteomes" id="UP000242616">
    <property type="component" value="Unassembled WGS sequence"/>
</dbReference>
<evidence type="ECO:0000313" key="4">
    <source>
        <dbReference type="EMBL" id="ONN27339.1"/>
    </source>
</evidence>
<evidence type="ECO:0000256" key="2">
    <source>
        <dbReference type="RuleBase" id="RU364116"/>
    </source>
</evidence>
<keyword evidence="2" id="KW-0411">Iron-sulfur</keyword>
<feature type="domain" description="Radical SAM core" evidence="3">
    <location>
        <begin position="9"/>
        <end position="232"/>
    </location>
</feature>
<comment type="subcellular location">
    <subcellularLocation>
        <location evidence="2">Cytoplasm</location>
    </subcellularLocation>
</comment>
<name>A0ABX3IJH2_9BACT</name>
<evidence type="ECO:0000313" key="5">
    <source>
        <dbReference type="Proteomes" id="UP000242616"/>
    </source>
</evidence>
<proteinExistence type="inferred from homology"/>
<dbReference type="InterPro" id="IPR006638">
    <property type="entry name" value="Elp3/MiaA/NifB-like_rSAM"/>
</dbReference>
<dbReference type="PANTHER" id="PTHR13932">
    <property type="entry name" value="COPROPORPHYRINIGEN III OXIDASE"/>
    <property type="match status" value="1"/>
</dbReference>
<protein>
    <recommendedName>
        <fullName evidence="2">Heme chaperone HemW</fullName>
    </recommendedName>
</protein>
<dbReference type="NCBIfam" id="TIGR00539">
    <property type="entry name" value="hemN_rel"/>
    <property type="match status" value="1"/>
</dbReference>
<accession>A0ABX3IJH2</accession>
<dbReference type="PANTHER" id="PTHR13932:SF5">
    <property type="entry name" value="RADICAL S-ADENOSYL METHIONINE DOMAIN-CONTAINING PROTEIN 1, MITOCHONDRIAL"/>
    <property type="match status" value="1"/>
</dbReference>
<dbReference type="InterPro" id="IPR007197">
    <property type="entry name" value="rSAM"/>
</dbReference>
<comment type="similarity">
    <text evidence="1">Belongs to the anaerobic coproporphyrinogen-III oxidase family. HemW subfamily.</text>
</comment>
<keyword evidence="5" id="KW-1185">Reference proteome</keyword>
<keyword evidence="2" id="KW-0479">Metal-binding</keyword>
<dbReference type="InterPro" id="IPR004559">
    <property type="entry name" value="HemW-like"/>
</dbReference>
<dbReference type="InterPro" id="IPR023404">
    <property type="entry name" value="rSAM_horseshoe"/>
</dbReference>
<dbReference type="PROSITE" id="PS51918">
    <property type="entry name" value="RADICAL_SAM"/>
    <property type="match status" value="1"/>
</dbReference>
<dbReference type="RefSeq" id="WP_077198408.1">
    <property type="nucleotide sequence ID" value="NZ_LBFC01000018.1"/>
</dbReference>
<keyword evidence="2" id="KW-0963">Cytoplasm</keyword>
<comment type="caution">
    <text evidence="4">The sequence shown here is derived from an EMBL/GenBank/DDBJ whole genome shotgun (WGS) entry which is preliminary data.</text>
</comment>
<dbReference type="Pfam" id="PF04055">
    <property type="entry name" value="Radical_SAM"/>
    <property type="match status" value="1"/>
</dbReference>
<dbReference type="SFLD" id="SFLDG01082">
    <property type="entry name" value="B12-binding_domain_containing"/>
    <property type="match status" value="1"/>
</dbReference>
<keyword evidence="2" id="KW-0949">S-adenosyl-L-methionine</keyword>
<comment type="function">
    <text evidence="2">Probably acts as a heme chaperone, transferring heme to an unknown acceptor. Binds one molecule of heme per monomer, possibly covalently. Binds 1 [4Fe-4S] cluster. The cluster is coordinated with 3 cysteines and an exchangeable S-adenosyl-L-methionine.</text>
</comment>
<dbReference type="SFLD" id="SFLDF00562">
    <property type="entry name" value="HemN-like__clustered_with_heat"/>
    <property type="match status" value="1"/>
</dbReference>
<dbReference type="SFLD" id="SFLDS00029">
    <property type="entry name" value="Radical_SAM"/>
    <property type="match status" value="1"/>
</dbReference>
<dbReference type="InterPro" id="IPR034505">
    <property type="entry name" value="Coproporphyrinogen-III_oxidase"/>
</dbReference>
<dbReference type="Gene3D" id="3.80.30.20">
    <property type="entry name" value="tm_1862 like domain"/>
    <property type="match status" value="1"/>
</dbReference>
<gene>
    <name evidence="4" type="ORF">XJ44_05325</name>
</gene>
<dbReference type="SFLD" id="SFLDG01065">
    <property type="entry name" value="anaerobic_coproporphyrinogen-I"/>
    <property type="match status" value="1"/>
</dbReference>
<dbReference type="EMBL" id="LBFC01000018">
    <property type="protein sequence ID" value="ONN27339.1"/>
    <property type="molecule type" value="Genomic_DNA"/>
</dbReference>
<keyword evidence="2" id="KW-0349">Heme</keyword>
<organism evidence="4 5">
    <name type="scientific">Thermosipho affectus</name>
    <dbReference type="NCBI Taxonomy" id="660294"/>
    <lineage>
        <taxon>Bacteria</taxon>
        <taxon>Thermotogati</taxon>
        <taxon>Thermotogota</taxon>
        <taxon>Thermotogae</taxon>
        <taxon>Thermotogales</taxon>
        <taxon>Fervidobacteriaceae</taxon>
        <taxon>Thermosipho</taxon>
    </lineage>
</organism>
<sequence length="375" mass="44141">MEKSLSDLIGDLDKVSLYIHIPFCKKKCYYCDFVSYTEGSVENYIEALIKEISLYESFLKKGIKTLYIGGGTPSYINEHYIEKILFHIDRYLFLEEFTIEINPDSFDRQKALFYKSLGVNRISLGIQSFDDEVLKKAGRSHDSYQAYKAYKIASEIFDNVSVDFIVGLPGENWRSVEKIVEFVRLEYPVHLSLYLLEIHEGTFISKIIKRISEESFERYDALLDFFKKEGYERYEISNFALNEKYGKHNLVYWANGDYIGLGLAAGGHLKKFRYNNVSDFKSYFSKLRLGEYPYGYNSENNNIREVLETIFMMLRTKWGIDRKLVHLDLNMEAILNILKRKFSFFDGVRLSEKGMDFSSMFLSELLMLWEEFYEI</sequence>